<dbReference type="PANTHER" id="PTHR30545">
    <property type="entry name" value="SUGAR FERMENTATION STIMULATION PROTEIN A"/>
    <property type="match status" value="1"/>
</dbReference>
<dbReference type="GO" id="GO:0003677">
    <property type="term" value="F:DNA binding"/>
    <property type="evidence" value="ECO:0007669"/>
    <property type="project" value="InterPro"/>
</dbReference>
<accession>A0A2J8ADT3</accession>
<proteinExistence type="predicted"/>
<reference evidence="3 4" key="1">
    <citation type="journal article" date="2017" name="Mol. Biol. Evol.">
        <title>The 4-celled Tetrabaena socialis nuclear genome reveals the essential components for genetic control of cell number at the origin of multicellularity in the volvocine lineage.</title>
        <authorList>
            <person name="Featherston J."/>
            <person name="Arakaki Y."/>
            <person name="Hanschen E.R."/>
            <person name="Ferris P.J."/>
            <person name="Michod R.E."/>
            <person name="Olson B.J.S.C."/>
            <person name="Nozaki H."/>
            <person name="Durand P.M."/>
        </authorList>
    </citation>
    <scope>NUCLEOTIDE SEQUENCE [LARGE SCALE GENOMIC DNA]</scope>
    <source>
        <strain evidence="3 4">NIES-571</strain>
    </source>
</reference>
<gene>
    <name evidence="3" type="ORF">TSOC_002567</name>
</gene>
<keyword evidence="4" id="KW-1185">Reference proteome</keyword>
<dbReference type="CDD" id="cd22359">
    <property type="entry name" value="SfsA-like_bacterial"/>
    <property type="match status" value="1"/>
</dbReference>
<comment type="caution">
    <text evidence="3">The sequence shown here is derived from an EMBL/GenBank/DDBJ whole genome shotgun (WGS) entry which is preliminary data.</text>
</comment>
<feature type="compositionally biased region" description="Gly residues" evidence="1">
    <location>
        <begin position="329"/>
        <end position="348"/>
    </location>
</feature>
<feature type="compositionally biased region" description="Pro residues" evidence="1">
    <location>
        <begin position="243"/>
        <end position="252"/>
    </location>
</feature>
<dbReference type="EMBL" id="PGGS01000049">
    <property type="protein sequence ID" value="PNH10688.1"/>
    <property type="molecule type" value="Genomic_DNA"/>
</dbReference>
<organism evidence="3 4">
    <name type="scientific">Tetrabaena socialis</name>
    <dbReference type="NCBI Taxonomy" id="47790"/>
    <lineage>
        <taxon>Eukaryota</taxon>
        <taxon>Viridiplantae</taxon>
        <taxon>Chlorophyta</taxon>
        <taxon>core chlorophytes</taxon>
        <taxon>Chlorophyceae</taxon>
        <taxon>CS clade</taxon>
        <taxon>Chlamydomonadales</taxon>
        <taxon>Tetrabaenaceae</taxon>
        <taxon>Tetrabaena</taxon>
    </lineage>
</organism>
<evidence type="ECO:0000313" key="3">
    <source>
        <dbReference type="EMBL" id="PNH10688.1"/>
    </source>
</evidence>
<evidence type="ECO:0000313" key="4">
    <source>
        <dbReference type="Proteomes" id="UP000236333"/>
    </source>
</evidence>
<feature type="compositionally biased region" description="Gly residues" evidence="1">
    <location>
        <begin position="253"/>
        <end position="270"/>
    </location>
</feature>
<dbReference type="InterPro" id="IPR040452">
    <property type="entry name" value="SfsA_C"/>
</dbReference>
<dbReference type="PANTHER" id="PTHR30545:SF2">
    <property type="entry name" value="SUGAR FERMENTATION STIMULATION PROTEIN A"/>
    <property type="match status" value="1"/>
</dbReference>
<feature type="domain" description="Sugar fermentation stimulation protein C-terminal" evidence="2">
    <location>
        <begin position="167"/>
        <end position="240"/>
    </location>
</feature>
<dbReference type="OrthoDB" id="199134at2759"/>
<dbReference type="Proteomes" id="UP000236333">
    <property type="component" value="Unassembled WGS sequence"/>
</dbReference>
<feature type="region of interest" description="Disordered" evidence="1">
    <location>
        <begin position="303"/>
        <end position="379"/>
    </location>
</feature>
<dbReference type="Gene3D" id="2.40.50.580">
    <property type="match status" value="1"/>
</dbReference>
<evidence type="ECO:0000259" key="2">
    <source>
        <dbReference type="Pfam" id="PF03749"/>
    </source>
</evidence>
<dbReference type="AlphaFoldDB" id="A0A2J8ADT3"/>
<sequence length="379" mass="36700">MTGLLDWPLAPVVCSTSSAPKRKYPHTLEMIQASPGGAWVGVHSALANRLVEELLAKRLLPQLGEWVEVKREVAYGDRGSRVDLVLTRATGRRVYVEVKSVTLAEPYSQSNPPCDAAAAAADVAASSPAAAAGAAAAATSAAAAAPAAAAAGTSAAAAGAAATPGRRIALFPDTVSERAQRHVRDLEDAVQGGHEAACVFVIQRGDCDVFAPCAAKDPLYAQLLRQAARNGVQVLALRTSLLPPSPPPPLPPAGGGGDGSGGGDGGGGGEAQHAAHVRYLGPAEVDLEYGGADAGGDGVGGGGGGAGGAGGRGSRGGRAARGKKAEAPHGGGSGGGASDGVGRAGAGGAAAAAGAASGEGPGGAPAAGTRGARRKRARG</sequence>
<feature type="compositionally biased region" description="Gly residues" evidence="1">
    <location>
        <begin position="303"/>
        <end position="316"/>
    </location>
</feature>
<protein>
    <submittedName>
        <fullName evidence="3">Sugar fermentation stimulation</fullName>
    </submittedName>
</protein>
<dbReference type="Gene3D" id="3.40.1350.60">
    <property type="match status" value="1"/>
</dbReference>
<dbReference type="InterPro" id="IPR005224">
    <property type="entry name" value="SfsA"/>
</dbReference>
<dbReference type="Pfam" id="PF03749">
    <property type="entry name" value="SfsA"/>
    <property type="match status" value="2"/>
</dbReference>
<evidence type="ECO:0000256" key="1">
    <source>
        <dbReference type="SAM" id="MobiDB-lite"/>
    </source>
</evidence>
<feature type="region of interest" description="Disordered" evidence="1">
    <location>
        <begin position="239"/>
        <end position="272"/>
    </location>
</feature>
<name>A0A2J8ADT3_9CHLO</name>
<feature type="domain" description="Sugar fermentation stimulation protein C-terminal" evidence="2">
    <location>
        <begin position="46"/>
        <end position="105"/>
    </location>
</feature>